<evidence type="ECO:0000313" key="4">
    <source>
        <dbReference type="Proteomes" id="UP001589670"/>
    </source>
</evidence>
<name>A0ABV5HWA3_9RHOB</name>
<proteinExistence type="predicted"/>
<protein>
    <submittedName>
        <fullName evidence="3">Uncharacterized protein</fullName>
    </submittedName>
</protein>
<gene>
    <name evidence="3" type="ORF">ACFFU4_02105</name>
</gene>
<feature type="compositionally biased region" description="Pro residues" evidence="1">
    <location>
        <begin position="266"/>
        <end position="282"/>
    </location>
</feature>
<dbReference type="Proteomes" id="UP001589670">
    <property type="component" value="Unassembled WGS sequence"/>
</dbReference>
<accession>A0ABV5HWA3</accession>
<evidence type="ECO:0000256" key="1">
    <source>
        <dbReference type="SAM" id="MobiDB-lite"/>
    </source>
</evidence>
<feature type="chain" id="PRO_5046083541" evidence="2">
    <location>
        <begin position="28"/>
        <end position="810"/>
    </location>
</feature>
<reference evidence="3 4" key="1">
    <citation type="submission" date="2024-09" db="EMBL/GenBank/DDBJ databases">
        <authorList>
            <person name="Sun Q."/>
            <person name="Mori K."/>
        </authorList>
    </citation>
    <scope>NUCLEOTIDE SEQUENCE [LARGE SCALE GENOMIC DNA]</scope>
    <source>
        <strain evidence="3 4">CECT 9424</strain>
    </source>
</reference>
<keyword evidence="2" id="KW-0732">Signal</keyword>
<comment type="caution">
    <text evidence="3">The sequence shown here is derived from an EMBL/GenBank/DDBJ whole genome shotgun (WGS) entry which is preliminary data.</text>
</comment>
<feature type="signal peptide" evidence="2">
    <location>
        <begin position="1"/>
        <end position="27"/>
    </location>
</feature>
<feature type="region of interest" description="Disordered" evidence="1">
    <location>
        <begin position="128"/>
        <end position="235"/>
    </location>
</feature>
<feature type="compositionally biased region" description="Basic and acidic residues" evidence="1">
    <location>
        <begin position="302"/>
        <end position="316"/>
    </location>
</feature>
<feature type="compositionally biased region" description="Pro residues" evidence="1">
    <location>
        <begin position="181"/>
        <end position="191"/>
    </location>
</feature>
<organism evidence="3 4">
    <name type="scientific">Roseovarius ramblicola</name>
    <dbReference type="NCBI Taxonomy" id="2022336"/>
    <lineage>
        <taxon>Bacteria</taxon>
        <taxon>Pseudomonadati</taxon>
        <taxon>Pseudomonadota</taxon>
        <taxon>Alphaproteobacteria</taxon>
        <taxon>Rhodobacterales</taxon>
        <taxon>Roseobacteraceae</taxon>
        <taxon>Roseovarius</taxon>
    </lineage>
</organism>
<sequence length="810" mass="83233">MIRARAATILAAWLALLLAAHAPPAAAQTVSVRSGAHDGFDRLVFDMPGRRPWRVVPRADGASVIFDGNGPRFDFGAVFERIDRQRLRAISAPDGGGQVDLVFDCDCRIAPFWHAGDMLVIDIADSPPAADPAAADPAAADPAAADPAAAPPAADPVVDTPPAVDPVATPPAADAVAAPPAATPPAPPAPPAADGAGLRRPSTAGAALATRLDGRSGPPIAALPEVPDTPPVDGFDAMRSVLGQQLGRAVNQGLVTPATDRQGRDPGPPVPPPAPPGAPPPAGAGIAAGRSTVPGLRITTSMDRDANGPPRADRAAKTCPPTAHLDVPAWGGTRPFALELGHLNGTLFGEFDTVQEANALRLARLYIHFGFGTEARQVLGWLDPGAPEVARAHDLSRLVEGAPLAAGAALAGALGCGEPGVLWAILAGPDLPEGAVFDHRALRRSFVALPVGLRRAFGPALVQRLLDAGHRETADAILRHLRGGDAPSDAETGLARAARAVERGEDAAAEAALRAVTRSNSEQTGIALAETIERALARAAPVDFDDAQLAGALAFEHRGTPLGGRLAQAYVSALAASGAFAEAMSEFERLRRSLEDVEAARVASVLVVYLVRQADDVTFLRAITGDRIAAPGSLDAPAALGAARRLLALGFPGQAARHVARGQGVWPGAEGAARREVRARIALMQARPAAALRELLSLDGEALDLLRAEALVARGDHGTARRLFAARGADRRADRAALHTHRAAAMAQAEDPSLRALGDILMRDAAAPAAAGVAGVADLSAHRALLERSTALRGAMARLLATTPAQAVTQ</sequence>
<feature type="compositionally biased region" description="Low complexity" evidence="1">
    <location>
        <begin position="128"/>
        <end position="148"/>
    </location>
</feature>
<feature type="compositionally biased region" description="Low complexity" evidence="1">
    <location>
        <begin position="155"/>
        <end position="180"/>
    </location>
</feature>
<evidence type="ECO:0000313" key="3">
    <source>
        <dbReference type="EMBL" id="MFB9148543.1"/>
    </source>
</evidence>
<dbReference type="RefSeq" id="WP_377066566.1">
    <property type="nucleotide sequence ID" value="NZ_JBHMEC010000003.1"/>
</dbReference>
<evidence type="ECO:0000256" key="2">
    <source>
        <dbReference type="SAM" id="SignalP"/>
    </source>
</evidence>
<keyword evidence="4" id="KW-1185">Reference proteome</keyword>
<dbReference type="EMBL" id="JBHMEC010000003">
    <property type="protein sequence ID" value="MFB9148543.1"/>
    <property type="molecule type" value="Genomic_DNA"/>
</dbReference>
<feature type="region of interest" description="Disordered" evidence="1">
    <location>
        <begin position="257"/>
        <end position="320"/>
    </location>
</feature>